<reference evidence="1 2" key="1">
    <citation type="submission" date="2016-10" db="EMBL/GenBank/DDBJ databases">
        <authorList>
            <person name="de Groot N.N."/>
        </authorList>
    </citation>
    <scope>NUCLEOTIDE SEQUENCE [LARGE SCALE GENOMIC DNA]</scope>
    <source>
        <strain evidence="1 2">DSM 29439</strain>
    </source>
</reference>
<gene>
    <name evidence="1" type="ORF">SAMN05444851_1517</name>
</gene>
<name>A0A1I0PBI8_9RHOB</name>
<dbReference type="Proteomes" id="UP000199650">
    <property type="component" value="Unassembled WGS sequence"/>
</dbReference>
<evidence type="ECO:0000313" key="2">
    <source>
        <dbReference type="Proteomes" id="UP000199650"/>
    </source>
</evidence>
<dbReference type="STRING" id="1173584.SAMN05444851_1517"/>
<organism evidence="1 2">
    <name type="scientific">Aliiroseovarius sediminilitoris</name>
    <dbReference type="NCBI Taxonomy" id="1173584"/>
    <lineage>
        <taxon>Bacteria</taxon>
        <taxon>Pseudomonadati</taxon>
        <taxon>Pseudomonadota</taxon>
        <taxon>Alphaproteobacteria</taxon>
        <taxon>Rhodobacterales</taxon>
        <taxon>Paracoccaceae</taxon>
        <taxon>Aliiroseovarius</taxon>
    </lineage>
</organism>
<proteinExistence type="predicted"/>
<dbReference type="AlphaFoldDB" id="A0A1I0PBI8"/>
<protein>
    <submittedName>
        <fullName evidence="1">Uncharacterized protein</fullName>
    </submittedName>
</protein>
<dbReference type="EMBL" id="FOJB01000001">
    <property type="protein sequence ID" value="SEW11667.1"/>
    <property type="molecule type" value="Genomic_DNA"/>
</dbReference>
<keyword evidence="2" id="KW-1185">Reference proteome</keyword>
<evidence type="ECO:0000313" key="1">
    <source>
        <dbReference type="EMBL" id="SEW11667.1"/>
    </source>
</evidence>
<accession>A0A1I0PBI8</accession>
<sequence length="214" mass="24827">MTWRDFYFLTELIDSLFTDEDLILSERDQLLLKELQIMLRDEGLLPSRDRVVVVAANMAFMRYEKQTGARVRAYICQPNRTFRADSFAFYAEGKIQPLVARVTKSIEELDVRTFTNSNPQSEIVLEEDEKKAVKECYELSEDLRAAESEQPLVLKVVFLSAPDANETIKLDRPIENDLRNQNTQRRYAYTQGQRYTSLSRLLEVVKENKGTSAL</sequence>